<sequence length="92" mass="9977">MPGVLPPVATAAPHGVATASTGELPSRRGDVELTCDGSRDERRTTLLGELDEALSLRDERVDLRRLLVEVRDDAPLLVERREGMRSAAATGW</sequence>
<evidence type="ECO:0000313" key="2">
    <source>
        <dbReference type="EMBL" id="GMA92000.1"/>
    </source>
</evidence>
<reference evidence="3" key="1">
    <citation type="journal article" date="2019" name="Int. J. Syst. Evol. Microbiol.">
        <title>The Global Catalogue of Microorganisms (GCM) 10K type strain sequencing project: providing services to taxonomists for standard genome sequencing and annotation.</title>
        <authorList>
            <consortium name="The Broad Institute Genomics Platform"/>
            <consortium name="The Broad Institute Genome Sequencing Center for Infectious Disease"/>
            <person name="Wu L."/>
            <person name="Ma J."/>
        </authorList>
    </citation>
    <scope>NUCLEOTIDE SEQUENCE [LARGE SCALE GENOMIC DNA]</scope>
    <source>
        <strain evidence="3">NBRC 108755</strain>
    </source>
</reference>
<keyword evidence="3" id="KW-1185">Reference proteome</keyword>
<protein>
    <submittedName>
        <fullName evidence="2">Uncharacterized protein</fullName>
    </submittedName>
</protein>
<organism evidence="2 3">
    <name type="scientific">Homoserinibacter gongjuensis</name>
    <dbReference type="NCBI Taxonomy" id="1162968"/>
    <lineage>
        <taxon>Bacteria</taxon>
        <taxon>Bacillati</taxon>
        <taxon>Actinomycetota</taxon>
        <taxon>Actinomycetes</taxon>
        <taxon>Micrococcales</taxon>
        <taxon>Microbacteriaceae</taxon>
        <taxon>Homoserinibacter</taxon>
    </lineage>
</organism>
<dbReference type="Proteomes" id="UP001157069">
    <property type="component" value="Unassembled WGS sequence"/>
</dbReference>
<evidence type="ECO:0000313" key="3">
    <source>
        <dbReference type="Proteomes" id="UP001157069"/>
    </source>
</evidence>
<dbReference type="EMBL" id="BSVA01000001">
    <property type="protein sequence ID" value="GMA92000.1"/>
    <property type="molecule type" value="Genomic_DNA"/>
</dbReference>
<feature type="compositionally biased region" description="Basic and acidic residues" evidence="1">
    <location>
        <begin position="25"/>
        <end position="34"/>
    </location>
</feature>
<dbReference type="RefSeq" id="WP_284300604.1">
    <property type="nucleotide sequence ID" value="NZ_BSVA01000001.1"/>
</dbReference>
<evidence type="ECO:0000256" key="1">
    <source>
        <dbReference type="SAM" id="MobiDB-lite"/>
    </source>
</evidence>
<proteinExistence type="predicted"/>
<name>A0ABQ6JXI5_9MICO</name>
<accession>A0ABQ6JXI5</accession>
<gene>
    <name evidence="2" type="ORF">GCM10025869_25290</name>
</gene>
<comment type="caution">
    <text evidence="2">The sequence shown here is derived from an EMBL/GenBank/DDBJ whole genome shotgun (WGS) entry which is preliminary data.</text>
</comment>
<feature type="region of interest" description="Disordered" evidence="1">
    <location>
        <begin position="1"/>
        <end position="34"/>
    </location>
</feature>